<gene>
    <name evidence="2" type="ORF">BG011_007307</name>
</gene>
<keyword evidence="1" id="KW-0732">Signal</keyword>
<evidence type="ECO:0008006" key="4">
    <source>
        <dbReference type="Google" id="ProtNLM"/>
    </source>
</evidence>
<dbReference type="OrthoDB" id="10302001at2759"/>
<protein>
    <recommendedName>
        <fullName evidence="4">Phosphatidylglycerol/phosphatidylinositol transfer protein</fullName>
    </recommendedName>
</protein>
<sequence length="154" mass="16754">MKSTSTLALFAALCLSSTAIAGFQECDGNEKFLLSHATLPSEIGTSDDVPISISGHLYTKITGNSKLDIKVSTEDEETSASFEQKISGAVPAQSPMTWPQEEGETEMNFHFYPPPQFRYVASNTRLVVKVAIRAEDEEGDFVDAICVQGTTRVK</sequence>
<dbReference type="Proteomes" id="UP000726737">
    <property type="component" value="Unassembled WGS sequence"/>
</dbReference>
<comment type="caution">
    <text evidence="2">The sequence shown here is derived from an EMBL/GenBank/DDBJ whole genome shotgun (WGS) entry which is preliminary data.</text>
</comment>
<name>A0A9P6TYF9_9FUNG</name>
<accession>A0A9P6TYF9</accession>
<evidence type="ECO:0000256" key="1">
    <source>
        <dbReference type="SAM" id="SignalP"/>
    </source>
</evidence>
<feature type="chain" id="PRO_5040397197" description="Phosphatidylglycerol/phosphatidylinositol transfer protein" evidence="1">
    <location>
        <begin position="23"/>
        <end position="154"/>
    </location>
</feature>
<feature type="signal peptide" evidence="1">
    <location>
        <begin position="1"/>
        <end position="22"/>
    </location>
</feature>
<evidence type="ECO:0000313" key="3">
    <source>
        <dbReference type="Proteomes" id="UP000726737"/>
    </source>
</evidence>
<dbReference type="AlphaFoldDB" id="A0A9P6TYF9"/>
<proteinExistence type="predicted"/>
<keyword evidence="3" id="KW-1185">Reference proteome</keyword>
<evidence type="ECO:0000313" key="2">
    <source>
        <dbReference type="EMBL" id="KAG0251942.1"/>
    </source>
</evidence>
<organism evidence="2 3">
    <name type="scientific">Mortierella polycephala</name>
    <dbReference type="NCBI Taxonomy" id="41804"/>
    <lineage>
        <taxon>Eukaryota</taxon>
        <taxon>Fungi</taxon>
        <taxon>Fungi incertae sedis</taxon>
        <taxon>Mucoromycota</taxon>
        <taxon>Mortierellomycotina</taxon>
        <taxon>Mortierellomycetes</taxon>
        <taxon>Mortierellales</taxon>
        <taxon>Mortierellaceae</taxon>
        <taxon>Mortierella</taxon>
    </lineage>
</organism>
<reference evidence="2" key="1">
    <citation type="journal article" date="2020" name="Fungal Divers.">
        <title>Resolving the Mortierellaceae phylogeny through synthesis of multi-gene phylogenetics and phylogenomics.</title>
        <authorList>
            <person name="Vandepol N."/>
            <person name="Liber J."/>
            <person name="Desiro A."/>
            <person name="Na H."/>
            <person name="Kennedy M."/>
            <person name="Barry K."/>
            <person name="Grigoriev I.V."/>
            <person name="Miller A.N."/>
            <person name="O'Donnell K."/>
            <person name="Stajich J.E."/>
            <person name="Bonito G."/>
        </authorList>
    </citation>
    <scope>NUCLEOTIDE SEQUENCE</scope>
    <source>
        <strain evidence="2">KOD948</strain>
    </source>
</reference>
<dbReference type="EMBL" id="JAAAJA010000558">
    <property type="protein sequence ID" value="KAG0251942.1"/>
    <property type="molecule type" value="Genomic_DNA"/>
</dbReference>